<dbReference type="EMBL" id="BTRK01000002">
    <property type="protein sequence ID" value="GMR35231.1"/>
    <property type="molecule type" value="Genomic_DNA"/>
</dbReference>
<protein>
    <submittedName>
        <fullName evidence="2">Uncharacterized protein</fullName>
    </submittedName>
</protein>
<organism evidence="2 3">
    <name type="scientific">Pristionchus mayeri</name>
    <dbReference type="NCBI Taxonomy" id="1317129"/>
    <lineage>
        <taxon>Eukaryota</taxon>
        <taxon>Metazoa</taxon>
        <taxon>Ecdysozoa</taxon>
        <taxon>Nematoda</taxon>
        <taxon>Chromadorea</taxon>
        <taxon>Rhabditida</taxon>
        <taxon>Rhabditina</taxon>
        <taxon>Diplogasteromorpha</taxon>
        <taxon>Diplogasteroidea</taxon>
        <taxon>Neodiplogasteridae</taxon>
        <taxon>Pristionchus</taxon>
    </lineage>
</organism>
<sequence>MVSRTSSASSESSQRTVSDAENRHRQFARLYECMSRLYRTEIKDHELTTSLIDELMNELKSARANFGPVSKQLECEILQLCLRKLEQSR</sequence>
<proteinExistence type="predicted"/>
<dbReference type="Proteomes" id="UP001328107">
    <property type="component" value="Unassembled WGS sequence"/>
</dbReference>
<feature type="region of interest" description="Disordered" evidence="1">
    <location>
        <begin position="1"/>
        <end position="21"/>
    </location>
</feature>
<evidence type="ECO:0000313" key="3">
    <source>
        <dbReference type="Proteomes" id="UP001328107"/>
    </source>
</evidence>
<accession>A0AAN4ZA40</accession>
<reference evidence="3" key="1">
    <citation type="submission" date="2022-10" db="EMBL/GenBank/DDBJ databases">
        <title>Genome assembly of Pristionchus species.</title>
        <authorList>
            <person name="Yoshida K."/>
            <person name="Sommer R.J."/>
        </authorList>
    </citation>
    <scope>NUCLEOTIDE SEQUENCE [LARGE SCALE GENOMIC DNA]</scope>
    <source>
        <strain evidence="3">RS5460</strain>
    </source>
</reference>
<gene>
    <name evidence="2" type="ORF">PMAYCL1PPCAC_05426</name>
</gene>
<evidence type="ECO:0000313" key="2">
    <source>
        <dbReference type="EMBL" id="GMR35231.1"/>
    </source>
</evidence>
<feature type="compositionally biased region" description="Low complexity" evidence="1">
    <location>
        <begin position="1"/>
        <end position="17"/>
    </location>
</feature>
<name>A0AAN4ZA40_9BILA</name>
<dbReference type="AlphaFoldDB" id="A0AAN4ZA40"/>
<keyword evidence="3" id="KW-1185">Reference proteome</keyword>
<comment type="caution">
    <text evidence="2">The sequence shown here is derived from an EMBL/GenBank/DDBJ whole genome shotgun (WGS) entry which is preliminary data.</text>
</comment>
<evidence type="ECO:0000256" key="1">
    <source>
        <dbReference type="SAM" id="MobiDB-lite"/>
    </source>
</evidence>